<keyword evidence="2" id="KW-0812">Transmembrane</keyword>
<dbReference type="InterPro" id="IPR033909">
    <property type="entry name" value="RNR_small"/>
</dbReference>
<dbReference type="InterPro" id="IPR009078">
    <property type="entry name" value="Ferritin-like_SF"/>
</dbReference>
<keyword evidence="2" id="KW-1133">Transmembrane helix</keyword>
<keyword evidence="4" id="KW-1185">Reference proteome</keyword>
<evidence type="ECO:0000313" key="4">
    <source>
        <dbReference type="Proteomes" id="UP001328107"/>
    </source>
</evidence>
<dbReference type="EMBL" id="BTRK01000001">
    <property type="protein sequence ID" value="GMR33463.1"/>
    <property type="molecule type" value="Genomic_DNA"/>
</dbReference>
<reference evidence="4" key="1">
    <citation type="submission" date="2022-10" db="EMBL/GenBank/DDBJ databases">
        <title>Genome assembly of Pristionchus species.</title>
        <authorList>
            <person name="Yoshida K."/>
            <person name="Sommer R.J."/>
        </authorList>
    </citation>
    <scope>NUCLEOTIDE SEQUENCE [LARGE SCALE GENOMIC DNA]</scope>
    <source>
        <strain evidence="4">RS5460</strain>
    </source>
</reference>
<sequence length="158" mass="18409">RWISDKQSSFAERLIAFACVEGIFFSGSFAAIFWLKKRGLMPGLTHSNELISRDEDLHRDFACLLYKRHIVNKLSAERILTIVLHAVQTENEFVQNSLPVDVISMDGSLVYEYIEYVADNLLLELNQELWFKLKRRTNPFDTISVEGETNFFEKENQE</sequence>
<dbReference type="GO" id="GO:0004748">
    <property type="term" value="F:ribonucleoside-diphosphate reductase activity, thioredoxin disulfide as acceptor"/>
    <property type="evidence" value="ECO:0007669"/>
    <property type="project" value="TreeGrafter"/>
</dbReference>
<dbReference type="Pfam" id="PF00268">
    <property type="entry name" value="Ribonuc_red_sm"/>
    <property type="match status" value="1"/>
</dbReference>
<evidence type="ECO:0000256" key="2">
    <source>
        <dbReference type="SAM" id="Phobius"/>
    </source>
</evidence>
<dbReference type="Gene3D" id="1.10.620.20">
    <property type="entry name" value="Ribonucleotide Reductase, subunit A"/>
    <property type="match status" value="1"/>
</dbReference>
<dbReference type="PANTHER" id="PTHR23409">
    <property type="entry name" value="RIBONUCLEOSIDE-DIPHOSPHATE REDUCTASE SMALL CHAIN"/>
    <property type="match status" value="1"/>
</dbReference>
<dbReference type="SUPFAM" id="SSF47240">
    <property type="entry name" value="Ferritin-like"/>
    <property type="match status" value="1"/>
</dbReference>
<proteinExistence type="inferred from homology"/>
<name>A0AAN4Z7L1_9BILA</name>
<feature type="transmembrane region" description="Helical" evidence="2">
    <location>
        <begin position="14"/>
        <end position="35"/>
    </location>
</feature>
<comment type="caution">
    <text evidence="3">The sequence shown here is derived from an EMBL/GenBank/DDBJ whole genome shotgun (WGS) entry which is preliminary data.</text>
</comment>
<gene>
    <name evidence="3" type="ORF">PMAYCL1PPCAC_03658</name>
</gene>
<evidence type="ECO:0000313" key="3">
    <source>
        <dbReference type="EMBL" id="GMR33463.1"/>
    </source>
</evidence>
<dbReference type="GO" id="GO:0005829">
    <property type="term" value="C:cytosol"/>
    <property type="evidence" value="ECO:0007669"/>
    <property type="project" value="TreeGrafter"/>
</dbReference>
<dbReference type="CDD" id="cd01049">
    <property type="entry name" value="RNRR2"/>
    <property type="match status" value="1"/>
</dbReference>
<dbReference type="Proteomes" id="UP001328107">
    <property type="component" value="Unassembled WGS sequence"/>
</dbReference>
<dbReference type="InterPro" id="IPR012348">
    <property type="entry name" value="RNR-like"/>
</dbReference>
<dbReference type="GO" id="GO:0009263">
    <property type="term" value="P:deoxyribonucleotide biosynthetic process"/>
    <property type="evidence" value="ECO:0007669"/>
    <property type="project" value="InterPro"/>
</dbReference>
<feature type="non-terminal residue" evidence="3">
    <location>
        <position position="1"/>
    </location>
</feature>
<comment type="similarity">
    <text evidence="1">Belongs to the ribonucleoside diphosphate reductase small chain family.</text>
</comment>
<accession>A0AAN4Z7L1</accession>
<keyword evidence="2" id="KW-0472">Membrane</keyword>
<dbReference type="PANTHER" id="PTHR23409:SF18">
    <property type="entry name" value="RIBONUCLEOSIDE-DIPHOSPHATE REDUCTASE SUBUNIT M2"/>
    <property type="match status" value="1"/>
</dbReference>
<organism evidence="3 4">
    <name type="scientific">Pristionchus mayeri</name>
    <dbReference type="NCBI Taxonomy" id="1317129"/>
    <lineage>
        <taxon>Eukaryota</taxon>
        <taxon>Metazoa</taxon>
        <taxon>Ecdysozoa</taxon>
        <taxon>Nematoda</taxon>
        <taxon>Chromadorea</taxon>
        <taxon>Rhabditida</taxon>
        <taxon>Rhabditina</taxon>
        <taxon>Diplogasteromorpha</taxon>
        <taxon>Diplogasteroidea</taxon>
        <taxon>Neodiplogasteridae</taxon>
        <taxon>Pristionchus</taxon>
    </lineage>
</organism>
<dbReference type="InterPro" id="IPR000358">
    <property type="entry name" value="RNR_small_fam"/>
</dbReference>
<protein>
    <submittedName>
        <fullName evidence="3">Uncharacterized protein</fullName>
    </submittedName>
</protein>
<dbReference type="AlphaFoldDB" id="A0AAN4Z7L1"/>
<feature type="non-terminal residue" evidence="3">
    <location>
        <position position="158"/>
    </location>
</feature>
<evidence type="ECO:0000256" key="1">
    <source>
        <dbReference type="ARBA" id="ARBA00009303"/>
    </source>
</evidence>